<dbReference type="Pfam" id="PF01535">
    <property type="entry name" value="PPR"/>
    <property type="match status" value="2"/>
</dbReference>
<keyword evidence="5" id="KW-1185">Reference proteome</keyword>
<sequence>MVPRISVAEPSRFSITHYPRIVGFILELPILLPNSTHAISFEEETLTKFRPKLITRCDLRLPSCISSLKIGEETKLKWTNLKRDLTAEETVAISQLPPKMANRCKALLKRLICFSGQDDENLQFLLAAWVKTMKPRRADWLAVLKEMKRIEHPLSIEVIEYALLDDTFEANVRDYTKLIHTLGKQNNLDKAERTLEDMKRRGFPCDLVTLTTLIDMYSKSGDLKRAKEIFDEIKLLGLNYDKRVYGSMVMAYVRADMLEEAEILIKEAEAQEIYPGSEVYKALLRAYSNKGDSKGAQRVFDSIQFARIVPDSRVCALLVNAYCLAGQTNEARCVIENMRRAHLSPCDRCVGLMIDAYEKDNRLDKALDFLTEMERDGIAISRDVLGVLHRWFARIGVKEEISDILKEFSL</sequence>
<dbReference type="EMBL" id="SWLB01000028">
    <property type="protein sequence ID" value="KAF3320968.1"/>
    <property type="molecule type" value="Genomic_DNA"/>
</dbReference>
<comment type="caution">
    <text evidence="4">The sequence shown here is derived from an EMBL/GenBank/DDBJ whole genome shotgun (WGS) entry which is preliminary data.</text>
</comment>
<evidence type="ECO:0000256" key="1">
    <source>
        <dbReference type="ARBA" id="ARBA00022737"/>
    </source>
</evidence>
<organism evidence="4 5">
    <name type="scientific">Carex littledalei</name>
    <dbReference type="NCBI Taxonomy" id="544730"/>
    <lineage>
        <taxon>Eukaryota</taxon>
        <taxon>Viridiplantae</taxon>
        <taxon>Streptophyta</taxon>
        <taxon>Embryophyta</taxon>
        <taxon>Tracheophyta</taxon>
        <taxon>Spermatophyta</taxon>
        <taxon>Magnoliopsida</taxon>
        <taxon>Liliopsida</taxon>
        <taxon>Poales</taxon>
        <taxon>Cyperaceae</taxon>
        <taxon>Cyperoideae</taxon>
        <taxon>Cariceae</taxon>
        <taxon>Carex</taxon>
        <taxon>Carex subgen. Euthyceras</taxon>
    </lineage>
</organism>
<feature type="repeat" description="PPR" evidence="3">
    <location>
        <begin position="241"/>
        <end position="275"/>
    </location>
</feature>
<evidence type="ECO:0000313" key="5">
    <source>
        <dbReference type="Proteomes" id="UP000623129"/>
    </source>
</evidence>
<accession>A0A833VER3</accession>
<proteinExistence type="predicted"/>
<feature type="repeat" description="PPR" evidence="3">
    <location>
        <begin position="276"/>
        <end position="310"/>
    </location>
</feature>
<feature type="repeat" description="PPR" evidence="3">
    <location>
        <begin position="311"/>
        <end position="345"/>
    </location>
</feature>
<reference evidence="4" key="1">
    <citation type="submission" date="2020-01" db="EMBL/GenBank/DDBJ databases">
        <title>Genome sequence of Kobresia littledalei, the first chromosome-level genome in the family Cyperaceae.</title>
        <authorList>
            <person name="Qu G."/>
        </authorList>
    </citation>
    <scope>NUCLEOTIDE SEQUENCE</scope>
    <source>
        <strain evidence="4">C.B.Clarke</strain>
        <tissue evidence="4">Leaf</tissue>
    </source>
</reference>
<keyword evidence="2" id="KW-0809">Transit peptide</keyword>
<name>A0A833VER3_9POAL</name>
<dbReference type="PANTHER" id="PTHR46862:SF3">
    <property type="entry name" value="OS07G0661900 PROTEIN"/>
    <property type="match status" value="1"/>
</dbReference>
<dbReference type="Pfam" id="PF13041">
    <property type="entry name" value="PPR_2"/>
    <property type="match status" value="1"/>
</dbReference>
<gene>
    <name evidence="4" type="ORF">FCM35_KLT15102</name>
</gene>
<feature type="repeat" description="PPR" evidence="3">
    <location>
        <begin position="171"/>
        <end position="205"/>
    </location>
</feature>
<dbReference type="PANTHER" id="PTHR46862">
    <property type="entry name" value="OS07G0661900 PROTEIN"/>
    <property type="match status" value="1"/>
</dbReference>
<dbReference type="OrthoDB" id="185373at2759"/>
<dbReference type="Gene3D" id="1.25.40.10">
    <property type="entry name" value="Tetratricopeptide repeat domain"/>
    <property type="match status" value="2"/>
</dbReference>
<protein>
    <submittedName>
        <fullName evidence="4">Pentatricopeptide repeat-containing protein</fullName>
    </submittedName>
</protein>
<evidence type="ECO:0000256" key="2">
    <source>
        <dbReference type="ARBA" id="ARBA00022946"/>
    </source>
</evidence>
<keyword evidence="1" id="KW-0677">Repeat</keyword>
<evidence type="ECO:0000313" key="4">
    <source>
        <dbReference type="EMBL" id="KAF3320968.1"/>
    </source>
</evidence>
<dbReference type="Proteomes" id="UP000623129">
    <property type="component" value="Unassembled WGS sequence"/>
</dbReference>
<evidence type="ECO:0000256" key="3">
    <source>
        <dbReference type="PROSITE-ProRule" id="PRU00708"/>
    </source>
</evidence>
<dbReference type="AlphaFoldDB" id="A0A833VER3"/>
<dbReference type="NCBIfam" id="TIGR00756">
    <property type="entry name" value="PPR"/>
    <property type="match status" value="4"/>
</dbReference>
<dbReference type="Pfam" id="PF13812">
    <property type="entry name" value="PPR_3"/>
    <property type="match status" value="1"/>
</dbReference>
<dbReference type="InterPro" id="IPR002885">
    <property type="entry name" value="PPR_rpt"/>
</dbReference>
<dbReference type="PROSITE" id="PS51375">
    <property type="entry name" value="PPR"/>
    <property type="match status" value="5"/>
</dbReference>
<feature type="repeat" description="PPR" evidence="3">
    <location>
        <begin position="206"/>
        <end position="240"/>
    </location>
</feature>
<dbReference type="InterPro" id="IPR011990">
    <property type="entry name" value="TPR-like_helical_dom_sf"/>
</dbReference>